<evidence type="ECO:0000313" key="3">
    <source>
        <dbReference type="Proteomes" id="UP000242180"/>
    </source>
</evidence>
<reference evidence="2 3" key="1">
    <citation type="submission" date="2016-07" db="EMBL/GenBank/DDBJ databases">
        <title>Pervasive Adenine N6-methylation of Active Genes in Fungi.</title>
        <authorList>
            <consortium name="DOE Joint Genome Institute"/>
            <person name="Mondo S.J."/>
            <person name="Dannebaum R.O."/>
            <person name="Kuo R.C."/>
            <person name="Labutti K."/>
            <person name="Haridas S."/>
            <person name="Kuo A."/>
            <person name="Salamov A."/>
            <person name="Ahrendt S.R."/>
            <person name="Lipzen A."/>
            <person name="Sullivan W."/>
            <person name="Andreopoulos W.B."/>
            <person name="Clum A."/>
            <person name="Lindquist E."/>
            <person name="Daum C."/>
            <person name="Ramamoorthy G.K."/>
            <person name="Gryganskyi A."/>
            <person name="Culley D."/>
            <person name="Magnuson J.K."/>
            <person name="James T.Y."/>
            <person name="O'Malley M.A."/>
            <person name="Stajich J.E."/>
            <person name="Spatafora J.W."/>
            <person name="Visel A."/>
            <person name="Grigoriev I.V."/>
        </authorList>
    </citation>
    <scope>NUCLEOTIDE SEQUENCE [LARGE SCALE GENOMIC DNA]</scope>
    <source>
        <strain evidence="2 3">NRRL 2496</strain>
    </source>
</reference>
<protein>
    <submittedName>
        <fullName evidence="2">Meiotically up-regulated gene 113-domain-containing protein</fullName>
    </submittedName>
</protein>
<dbReference type="OrthoDB" id="2417614at2759"/>
<sequence>MSLLSHLVFQKKPWYLCALGALLPSAKHRRWKSSSTREPVLHQCRGIRAVDGKQCNRKIKTPNQDVDQDTLYCFSHRKRPTFDNGLGSERRATASWPELHDCWNLWVPQDISTLHQEKLRREMKKPVSMREQFGYIYIYALARGPKIQSSKYAYFKVGRSTDPLKRMYRISQSCKYEPAIIDVMPTLHSGYQCPASHRVERLIHLELDARFNRAKFQCHECHTEHREWFRIKRPEICTGVYMGDD</sequence>
<feature type="non-terminal residue" evidence="2">
    <location>
        <position position="245"/>
    </location>
</feature>
<dbReference type="PANTHER" id="PTHR28094:SF1">
    <property type="entry name" value="MEIOTICALLY UP-REGULATED GENE 113 PROTEIN"/>
    <property type="match status" value="1"/>
</dbReference>
<accession>A0A1X2H4L8</accession>
<gene>
    <name evidence="2" type="ORF">BCR43DRAFT_462305</name>
</gene>
<dbReference type="Proteomes" id="UP000242180">
    <property type="component" value="Unassembled WGS sequence"/>
</dbReference>
<name>A0A1X2H4L8_SYNRA</name>
<dbReference type="OMA" id="HECHTEH"/>
<proteinExistence type="predicted"/>
<evidence type="ECO:0000259" key="1">
    <source>
        <dbReference type="Pfam" id="PF10544"/>
    </source>
</evidence>
<evidence type="ECO:0000313" key="2">
    <source>
        <dbReference type="EMBL" id="ORY93335.1"/>
    </source>
</evidence>
<dbReference type="InterPro" id="IPR053006">
    <property type="entry name" value="Meiosis_regulatory"/>
</dbReference>
<dbReference type="EMBL" id="MCGN01000009">
    <property type="protein sequence ID" value="ORY93335.1"/>
    <property type="molecule type" value="Genomic_DNA"/>
</dbReference>
<dbReference type="AlphaFoldDB" id="A0A1X2H4L8"/>
<organism evidence="2 3">
    <name type="scientific">Syncephalastrum racemosum</name>
    <name type="common">Filamentous fungus</name>
    <dbReference type="NCBI Taxonomy" id="13706"/>
    <lineage>
        <taxon>Eukaryota</taxon>
        <taxon>Fungi</taxon>
        <taxon>Fungi incertae sedis</taxon>
        <taxon>Mucoromycota</taxon>
        <taxon>Mucoromycotina</taxon>
        <taxon>Mucoromycetes</taxon>
        <taxon>Mucorales</taxon>
        <taxon>Syncephalastraceae</taxon>
        <taxon>Syncephalastrum</taxon>
    </lineage>
</organism>
<comment type="caution">
    <text evidence="2">The sequence shown here is derived from an EMBL/GenBank/DDBJ whole genome shotgun (WGS) entry which is preliminary data.</text>
</comment>
<keyword evidence="3" id="KW-1185">Reference proteome</keyword>
<dbReference type="InterPro" id="IPR018306">
    <property type="entry name" value="Phage_T5_Orf172_DNA-bd"/>
</dbReference>
<dbReference type="Pfam" id="PF10544">
    <property type="entry name" value="T5orf172"/>
    <property type="match status" value="1"/>
</dbReference>
<dbReference type="PANTHER" id="PTHR28094">
    <property type="entry name" value="MEIOTICALLY UP-REGULATED GENE 113 PROTEIN"/>
    <property type="match status" value="1"/>
</dbReference>
<dbReference type="InParanoid" id="A0A1X2H4L8"/>
<feature type="domain" description="Bacteriophage T5 Orf172 DNA-binding" evidence="1">
    <location>
        <begin position="134"/>
        <end position="233"/>
    </location>
</feature>
<dbReference type="STRING" id="13706.A0A1X2H4L8"/>